<proteinExistence type="predicted"/>
<accession>A0A4Q1BDY6</accession>
<evidence type="ECO:0000313" key="1">
    <source>
        <dbReference type="EMBL" id="RXK36326.1"/>
    </source>
</evidence>
<dbReference type="Proteomes" id="UP000289152">
    <property type="component" value="Unassembled WGS sequence"/>
</dbReference>
<protein>
    <submittedName>
        <fullName evidence="1">Uncharacterized protein</fullName>
    </submittedName>
</protein>
<organism evidence="1 2">
    <name type="scientific">Tremella mesenterica</name>
    <name type="common">Jelly fungus</name>
    <dbReference type="NCBI Taxonomy" id="5217"/>
    <lineage>
        <taxon>Eukaryota</taxon>
        <taxon>Fungi</taxon>
        <taxon>Dikarya</taxon>
        <taxon>Basidiomycota</taxon>
        <taxon>Agaricomycotina</taxon>
        <taxon>Tremellomycetes</taxon>
        <taxon>Tremellales</taxon>
        <taxon>Tremellaceae</taxon>
        <taxon>Tremella</taxon>
    </lineage>
</organism>
<keyword evidence="2" id="KW-1185">Reference proteome</keyword>
<evidence type="ECO:0000313" key="2">
    <source>
        <dbReference type="Proteomes" id="UP000289152"/>
    </source>
</evidence>
<dbReference type="AlphaFoldDB" id="A0A4Q1BDY6"/>
<reference evidence="1 2" key="1">
    <citation type="submission" date="2016-06" db="EMBL/GenBank/DDBJ databases">
        <title>Evolution of pathogenesis and genome organization in the Tremellales.</title>
        <authorList>
            <person name="Cuomo C."/>
            <person name="Litvintseva A."/>
            <person name="Heitman J."/>
            <person name="Chen Y."/>
            <person name="Sun S."/>
            <person name="Springer D."/>
            <person name="Dromer F."/>
            <person name="Young S."/>
            <person name="Zeng Q."/>
            <person name="Chapman S."/>
            <person name="Gujja S."/>
            <person name="Saif S."/>
            <person name="Birren B."/>
        </authorList>
    </citation>
    <scope>NUCLEOTIDE SEQUENCE [LARGE SCALE GENOMIC DNA]</scope>
    <source>
        <strain evidence="1 2">ATCC 28783</strain>
    </source>
</reference>
<gene>
    <name evidence="1" type="ORF">M231_06411</name>
</gene>
<sequence length="328" mass="37567">MAEGLTQSDFWAQSAGLEVTNDRVQESIANIRKSIAKIKGVLPGWPYAVTREDVITARNDGRLGITLPAFEDLSDLDIHKERCPKMESVADAIPSEIDMIKLVMKSLRSEELNPEDTKWILKWLPSYAFETSGIANDLVDEAYMSLVTLFPEVLRPLDLTPRRIPDQQSRILDLYLLRATLSQHQIKISNWLYDRLRAQKEILNSLSGALERRHWEVDVELEDNWTQFNTLLGERPDPADPEADGIMEALWKQYNPDHQESDNVTLTNIGQALQKENSLPKQQAQDRKEARVILLPTGHDKSPRLRDGAKSWEIYWEFQGRRAQEGTP</sequence>
<name>A0A4Q1BDY6_TREME</name>
<dbReference type="EMBL" id="SDIL01000101">
    <property type="protein sequence ID" value="RXK36326.1"/>
    <property type="molecule type" value="Genomic_DNA"/>
</dbReference>
<comment type="caution">
    <text evidence="1">The sequence shown here is derived from an EMBL/GenBank/DDBJ whole genome shotgun (WGS) entry which is preliminary data.</text>
</comment>
<dbReference type="VEuPathDB" id="FungiDB:TREMEDRAFT_63669"/>
<dbReference type="InParanoid" id="A0A4Q1BDY6"/>